<comment type="caution">
    <text evidence="3">The sequence shown here is derived from an EMBL/GenBank/DDBJ whole genome shotgun (WGS) entry which is preliminary data.</text>
</comment>
<accession>A0A425D0R9</accession>
<keyword evidence="1" id="KW-0843">Virulence</keyword>
<dbReference type="InterPro" id="IPR001254">
    <property type="entry name" value="Trypsin_dom"/>
</dbReference>
<feature type="domain" description="Peptidase S1" evidence="2">
    <location>
        <begin position="41"/>
        <end position="252"/>
    </location>
</feature>
<evidence type="ECO:0000256" key="1">
    <source>
        <dbReference type="ARBA" id="ARBA00023026"/>
    </source>
</evidence>
<dbReference type="Pfam" id="PF00089">
    <property type="entry name" value="Trypsin"/>
    <property type="match status" value="1"/>
</dbReference>
<dbReference type="PANTHER" id="PTHR24260:SF147">
    <property type="entry name" value="EG:BACR7A4.3 PROTEIN-RELATED"/>
    <property type="match status" value="1"/>
</dbReference>
<dbReference type="VEuPathDB" id="FungiDB:H257_07083"/>
<protein>
    <recommendedName>
        <fullName evidence="2">Peptidase S1 domain-containing protein</fullName>
    </recommendedName>
</protein>
<proteinExistence type="predicted"/>
<gene>
    <name evidence="3" type="ORF">B5M09_005022</name>
</gene>
<organism evidence="3 4">
    <name type="scientific">Aphanomyces astaci</name>
    <name type="common">Crayfish plague agent</name>
    <dbReference type="NCBI Taxonomy" id="112090"/>
    <lineage>
        <taxon>Eukaryota</taxon>
        <taxon>Sar</taxon>
        <taxon>Stramenopiles</taxon>
        <taxon>Oomycota</taxon>
        <taxon>Saprolegniomycetes</taxon>
        <taxon>Saprolegniales</taxon>
        <taxon>Verrucalvaceae</taxon>
        <taxon>Aphanomyces</taxon>
    </lineage>
</organism>
<evidence type="ECO:0000313" key="4">
    <source>
        <dbReference type="Proteomes" id="UP000284702"/>
    </source>
</evidence>
<dbReference type="SMART" id="SM00020">
    <property type="entry name" value="Tryp_SPc"/>
    <property type="match status" value="1"/>
</dbReference>
<dbReference type="EMBL" id="MZMZ02003079">
    <property type="protein sequence ID" value="RQM22859.1"/>
    <property type="molecule type" value="Genomic_DNA"/>
</dbReference>
<dbReference type="GO" id="GO:0006508">
    <property type="term" value="P:proteolysis"/>
    <property type="evidence" value="ECO:0007669"/>
    <property type="project" value="InterPro"/>
</dbReference>
<name>A0A425D0R9_APHAT</name>
<dbReference type="PROSITE" id="PS50240">
    <property type="entry name" value="TRYPSIN_DOM"/>
    <property type="match status" value="1"/>
</dbReference>
<sequence length="255" mass="28553">MESSHFRTRRVMQVLSWTAVAAAMGVVDAYVAPFQESILSPYMSQLRWSVNNPMICQGVLVGPTFVLVTRACADIDNGVAANTVGASKLVVGATYIDRGLDDGEWIPVLKKHYSTNATVEFAMIELARPSKYPPVRILWDDVVPGSLVWLRGWFPLIQHEPLNTLKTITVQILANDKCEALLNRRMYEYQVCADNDNINYCTWRIYGSLLIEIDGSDYLVGMASFANCVVTPTWQRFNRVSAGRSFIEPFLCNGT</sequence>
<dbReference type="InterPro" id="IPR051333">
    <property type="entry name" value="CLIP_Serine_Protease"/>
</dbReference>
<dbReference type="SUPFAM" id="SSF50494">
    <property type="entry name" value="Trypsin-like serine proteases"/>
    <property type="match status" value="1"/>
</dbReference>
<keyword evidence="4" id="KW-1185">Reference proteome</keyword>
<dbReference type="InterPro" id="IPR043504">
    <property type="entry name" value="Peptidase_S1_PA_chymotrypsin"/>
</dbReference>
<dbReference type="Gene3D" id="2.40.10.10">
    <property type="entry name" value="Trypsin-like serine proteases"/>
    <property type="match status" value="1"/>
</dbReference>
<dbReference type="AlphaFoldDB" id="A0A425D0R9"/>
<dbReference type="Proteomes" id="UP000284702">
    <property type="component" value="Unassembled WGS sequence"/>
</dbReference>
<dbReference type="GO" id="GO:0004252">
    <property type="term" value="F:serine-type endopeptidase activity"/>
    <property type="evidence" value="ECO:0007669"/>
    <property type="project" value="InterPro"/>
</dbReference>
<evidence type="ECO:0000313" key="3">
    <source>
        <dbReference type="EMBL" id="RQM22859.1"/>
    </source>
</evidence>
<dbReference type="PANTHER" id="PTHR24260">
    <property type="match status" value="1"/>
</dbReference>
<evidence type="ECO:0000259" key="2">
    <source>
        <dbReference type="PROSITE" id="PS50240"/>
    </source>
</evidence>
<dbReference type="InterPro" id="IPR009003">
    <property type="entry name" value="Peptidase_S1_PA"/>
</dbReference>
<reference evidence="3" key="1">
    <citation type="submission" date="2018-07" db="EMBL/GenBank/DDBJ databases">
        <title>Annotation of Aphanomyces astaci genome assembly.</title>
        <authorList>
            <person name="Studholme D.J."/>
        </authorList>
    </citation>
    <scope>NUCLEOTIDE SEQUENCE [LARGE SCALE GENOMIC DNA]</scope>
    <source>
        <strain evidence="3">Pc</strain>
    </source>
</reference>